<sequence>MKKLILILALFSFCGLTYAQSVEEIIDQYLENTGGAKEWAKLSSVKMEGKVSAQGMDIPIEIVQTKEGKMYMKFQLQGQEIVQQAFDGTEAWGVNFMTMKPEKSDSETTENMKREMGDFPDPFLDLKSKGYKAELLGTETVEGTECYKVKLTKKPLLVDGEEVENISFYFFDSDTFVPIMVEKEMKVGPAKGITSQTLMSDYQEVDGLYFPFAITEKAKGAPQGQAINITNVILNPKLDPAAFIYKD</sequence>
<dbReference type="Gene3D" id="2.50.20.10">
    <property type="entry name" value="Lipoprotein localisation LolA/LolB/LppX"/>
    <property type="match status" value="1"/>
</dbReference>
<keyword evidence="3" id="KW-1185">Reference proteome</keyword>
<dbReference type="RefSeq" id="WP_084121180.1">
    <property type="nucleotide sequence ID" value="NZ_LT838813.1"/>
</dbReference>
<evidence type="ECO:0008006" key="4">
    <source>
        <dbReference type="Google" id="ProtNLM"/>
    </source>
</evidence>
<gene>
    <name evidence="2" type="ORF">SAMN00777080_3023</name>
</gene>
<dbReference type="STRING" id="758820.SAMN00777080_3023"/>
<keyword evidence="1" id="KW-0732">Signal</keyword>
<dbReference type="Proteomes" id="UP000192333">
    <property type="component" value="Chromosome I"/>
</dbReference>
<name>A0A1W2H6Z7_9BACT</name>
<evidence type="ECO:0000313" key="2">
    <source>
        <dbReference type="EMBL" id="SMD44402.1"/>
    </source>
</evidence>
<dbReference type="OrthoDB" id="128937at2"/>
<evidence type="ECO:0000313" key="3">
    <source>
        <dbReference type="Proteomes" id="UP000192333"/>
    </source>
</evidence>
<feature type="chain" id="PRO_5012461628" description="Outer membrane lipoprotein-sorting protein" evidence="1">
    <location>
        <begin position="20"/>
        <end position="247"/>
    </location>
</feature>
<feature type="signal peptide" evidence="1">
    <location>
        <begin position="1"/>
        <end position="19"/>
    </location>
</feature>
<organism evidence="2 3">
    <name type="scientific">Aquiflexum balticum DSM 16537</name>
    <dbReference type="NCBI Taxonomy" id="758820"/>
    <lineage>
        <taxon>Bacteria</taxon>
        <taxon>Pseudomonadati</taxon>
        <taxon>Bacteroidota</taxon>
        <taxon>Cytophagia</taxon>
        <taxon>Cytophagales</taxon>
        <taxon>Cyclobacteriaceae</taxon>
        <taxon>Aquiflexum</taxon>
    </lineage>
</organism>
<accession>A0A1W2H6Z7</accession>
<evidence type="ECO:0000256" key="1">
    <source>
        <dbReference type="SAM" id="SignalP"/>
    </source>
</evidence>
<protein>
    <recommendedName>
        <fullName evidence="4">Outer membrane lipoprotein-sorting protein</fullName>
    </recommendedName>
</protein>
<reference evidence="3" key="1">
    <citation type="submission" date="2017-04" db="EMBL/GenBank/DDBJ databases">
        <authorList>
            <person name="Varghese N."/>
            <person name="Submissions S."/>
        </authorList>
    </citation>
    <scope>NUCLEOTIDE SEQUENCE [LARGE SCALE GENOMIC DNA]</scope>
    <source>
        <strain evidence="3">DSM 16537</strain>
    </source>
</reference>
<dbReference type="EMBL" id="LT838813">
    <property type="protein sequence ID" value="SMD44402.1"/>
    <property type="molecule type" value="Genomic_DNA"/>
</dbReference>
<dbReference type="AlphaFoldDB" id="A0A1W2H6Z7"/>
<proteinExistence type="predicted"/>